<dbReference type="InterPro" id="IPR018677">
    <property type="entry name" value="DUF2157"/>
</dbReference>
<dbReference type="EMBL" id="CAFAAV010000039">
    <property type="protein sequence ID" value="CAB4810633.1"/>
    <property type="molecule type" value="Genomic_DNA"/>
</dbReference>
<feature type="transmembrane region" description="Helical" evidence="2">
    <location>
        <begin position="347"/>
        <end position="365"/>
    </location>
</feature>
<feature type="transmembrane region" description="Helical" evidence="2">
    <location>
        <begin position="136"/>
        <end position="154"/>
    </location>
</feature>
<feature type="transmembrane region" description="Helical" evidence="2">
    <location>
        <begin position="166"/>
        <end position="183"/>
    </location>
</feature>
<feature type="transmembrane region" description="Helical" evidence="2">
    <location>
        <begin position="404"/>
        <end position="420"/>
    </location>
</feature>
<evidence type="ECO:0000259" key="3">
    <source>
        <dbReference type="Pfam" id="PF09925"/>
    </source>
</evidence>
<dbReference type="AlphaFoldDB" id="A0A6J6YQU0"/>
<feature type="domain" description="DUF2157" evidence="3">
    <location>
        <begin position="87"/>
        <end position="207"/>
    </location>
</feature>
<feature type="transmembrane region" description="Helical" evidence="2">
    <location>
        <begin position="478"/>
        <end position="496"/>
    </location>
</feature>
<feature type="transmembrane region" description="Helical" evidence="2">
    <location>
        <begin position="195"/>
        <end position="213"/>
    </location>
</feature>
<evidence type="ECO:0000313" key="4">
    <source>
        <dbReference type="EMBL" id="CAB4810633.1"/>
    </source>
</evidence>
<proteinExistence type="predicted"/>
<organism evidence="4">
    <name type="scientific">freshwater metagenome</name>
    <dbReference type="NCBI Taxonomy" id="449393"/>
    <lineage>
        <taxon>unclassified sequences</taxon>
        <taxon>metagenomes</taxon>
        <taxon>ecological metagenomes</taxon>
    </lineage>
</organism>
<keyword evidence="2" id="KW-0812">Transmembrane</keyword>
<feature type="transmembrane region" description="Helical" evidence="2">
    <location>
        <begin position="225"/>
        <end position="244"/>
    </location>
</feature>
<feature type="compositionally biased region" description="Low complexity" evidence="1">
    <location>
        <begin position="61"/>
        <end position="77"/>
    </location>
</feature>
<protein>
    <submittedName>
        <fullName evidence="4">Unannotated protein</fullName>
    </submittedName>
</protein>
<reference evidence="4" key="1">
    <citation type="submission" date="2020-05" db="EMBL/GenBank/DDBJ databases">
        <authorList>
            <person name="Chiriac C."/>
            <person name="Salcher M."/>
            <person name="Ghai R."/>
            <person name="Kavagutti S V."/>
        </authorList>
    </citation>
    <scope>NUCLEOTIDE SEQUENCE</scope>
</reference>
<feature type="transmembrane region" description="Helical" evidence="2">
    <location>
        <begin position="450"/>
        <end position="472"/>
    </location>
</feature>
<evidence type="ECO:0000256" key="2">
    <source>
        <dbReference type="SAM" id="Phobius"/>
    </source>
</evidence>
<feature type="transmembrane region" description="Helical" evidence="2">
    <location>
        <begin position="426"/>
        <end position="443"/>
    </location>
</feature>
<feature type="region of interest" description="Disordered" evidence="1">
    <location>
        <begin position="23"/>
        <end position="77"/>
    </location>
</feature>
<dbReference type="Pfam" id="PF09925">
    <property type="entry name" value="DUF2157"/>
    <property type="match status" value="1"/>
</dbReference>
<feature type="transmembrane region" description="Helical" evidence="2">
    <location>
        <begin position="322"/>
        <end position="340"/>
    </location>
</feature>
<keyword evidence="2" id="KW-1133">Transmembrane helix</keyword>
<gene>
    <name evidence="4" type="ORF">UFOPK3099_00715</name>
</gene>
<feature type="transmembrane region" description="Helical" evidence="2">
    <location>
        <begin position="264"/>
        <end position="287"/>
    </location>
</feature>
<feature type="transmembrane region" description="Helical" evidence="2">
    <location>
        <begin position="299"/>
        <end position="316"/>
    </location>
</feature>
<accession>A0A6J6YQU0</accession>
<name>A0A6J6YQU0_9ZZZZ</name>
<evidence type="ECO:0000256" key="1">
    <source>
        <dbReference type="SAM" id="MobiDB-lite"/>
    </source>
</evidence>
<feature type="transmembrane region" description="Helical" evidence="2">
    <location>
        <begin position="371"/>
        <end position="392"/>
    </location>
</feature>
<sequence>MIGLAPLVLVALVLAGVYAAGHHSGHPASPMGPMGLAPRMRQASHHPSRPTGAHSGTAHQPRTATPTAEDAPPDTALDTPLDAALADWCAAGLITDEQSERIRSYEYNAVELARAVNTSALEAAPAQRRIPFIAEALGYLGGVLGLAGIVLLMARYWPDMSTPGRLAITGGGTAALALAGALVHESETALTRLRWFLWLLSSTIGAVFAGVLGAKALGFHPADKVALVVATMVTVQNAAFWWWRDRPVQQTLTLVGASTLVGTFVAQFTGVGLTGLTLVAFGVALAVTGWRSLTPAPELTALVGAATMVVGSAMLSSEWHGWGMALMLAVVGAILIPAAWPGDVCDCGVRVALTVVGCAGALQAVPSTVGYFSQQAGILTGSAVWLAGVGLVSIGNRRVARAPLVLEILGGIGVVAGTAVMGFESVAVATLAGLATAICLLALGAAPGRVLMSLFGSAGLLVNVPWSITHFFPGEGRVPVLIIACGTVIIAIAVWMSRMGGRLRDELSR</sequence>
<keyword evidence="2" id="KW-0472">Membrane</keyword>